<comment type="caution">
    <text evidence="4">The sequence shown here is derived from an EMBL/GenBank/DDBJ whole genome shotgun (WGS) entry which is preliminary data.</text>
</comment>
<dbReference type="EMBL" id="JAGIZA010000017">
    <property type="protein sequence ID" value="MBP0495442.1"/>
    <property type="molecule type" value="Genomic_DNA"/>
</dbReference>
<keyword evidence="1" id="KW-0560">Oxidoreductase</keyword>
<proteinExistence type="predicted"/>
<gene>
    <name evidence="4" type="ORF">J5Y10_21840</name>
</gene>
<dbReference type="InterPro" id="IPR036291">
    <property type="entry name" value="NAD(P)-bd_dom_sf"/>
</dbReference>
<dbReference type="Proteomes" id="UP000677537">
    <property type="component" value="Unassembled WGS sequence"/>
</dbReference>
<dbReference type="PANTHER" id="PTHR43333">
    <property type="entry name" value="2-HACID_DH_C DOMAIN-CONTAINING PROTEIN"/>
    <property type="match status" value="1"/>
</dbReference>
<name>A0A940N7C9_9PROT</name>
<keyword evidence="5" id="KW-1185">Reference proteome</keyword>
<feature type="domain" description="D-isomer specific 2-hydroxyacid dehydrogenase NAD-binding" evidence="3">
    <location>
        <begin position="102"/>
        <end position="282"/>
    </location>
</feature>
<dbReference type="CDD" id="cd12165">
    <property type="entry name" value="2-Hacid_dh_6"/>
    <property type="match status" value="1"/>
</dbReference>
<dbReference type="Pfam" id="PF02826">
    <property type="entry name" value="2-Hacid_dh_C"/>
    <property type="match status" value="1"/>
</dbReference>
<evidence type="ECO:0000313" key="4">
    <source>
        <dbReference type="EMBL" id="MBP0495442.1"/>
    </source>
</evidence>
<dbReference type="InterPro" id="IPR006140">
    <property type="entry name" value="D-isomer_DH_NAD-bd"/>
</dbReference>
<dbReference type="RefSeq" id="WP_209376242.1">
    <property type="nucleotide sequence ID" value="NZ_JAGIZA010000017.1"/>
</dbReference>
<dbReference type="Gene3D" id="3.40.50.720">
    <property type="entry name" value="NAD(P)-binding Rossmann-like Domain"/>
    <property type="match status" value="2"/>
</dbReference>
<evidence type="ECO:0000256" key="2">
    <source>
        <dbReference type="ARBA" id="ARBA00023027"/>
    </source>
</evidence>
<accession>A0A940N7C9</accession>
<evidence type="ECO:0000313" key="5">
    <source>
        <dbReference type="Proteomes" id="UP000677537"/>
    </source>
</evidence>
<organism evidence="4 5">
    <name type="scientific">Roseomonas indoligenes</name>
    <dbReference type="NCBI Taxonomy" id="2820811"/>
    <lineage>
        <taxon>Bacteria</taxon>
        <taxon>Pseudomonadati</taxon>
        <taxon>Pseudomonadota</taxon>
        <taxon>Alphaproteobacteria</taxon>
        <taxon>Acetobacterales</taxon>
        <taxon>Roseomonadaceae</taxon>
        <taxon>Roseomonas</taxon>
    </lineage>
</organism>
<dbReference type="GO" id="GO:0051287">
    <property type="term" value="F:NAD binding"/>
    <property type="evidence" value="ECO:0007669"/>
    <property type="project" value="InterPro"/>
</dbReference>
<evidence type="ECO:0000256" key="1">
    <source>
        <dbReference type="ARBA" id="ARBA00023002"/>
    </source>
</evidence>
<evidence type="ECO:0000259" key="3">
    <source>
        <dbReference type="Pfam" id="PF02826"/>
    </source>
</evidence>
<protein>
    <recommendedName>
        <fullName evidence="3">D-isomer specific 2-hydroxyacid dehydrogenase NAD-binding domain-containing protein</fullName>
    </recommendedName>
</protein>
<sequence>MLIQLLGAHAAQAPRLRALLGPRHEILPLERLSAEGPIRADVLVTNRLTEQEAGRLDARLLQVPGAGMDGIALEALPRECAACNVFEHEIPIAEYTLFTVLEHVLELGALPPRLDARSWAAIHPNRPFHGEAHGRTMTLVGFGHIGKEIAVRARALGMRITAVTRRGQADAAADRSLPVARLREALPDTDVLVLCCPLDESTRGLIGAAELAAMKPSALLVNVARAEVVEEEALYEALRDRRIARAALDVWYRYPKPGEAECPPSRFPFHELPNLRATPHISGWTEGLMERRYAFMAENIQRLAEGRPLENVVRPAR</sequence>
<keyword evidence="2" id="KW-0520">NAD</keyword>
<dbReference type="AlphaFoldDB" id="A0A940N7C9"/>
<reference evidence="4" key="1">
    <citation type="submission" date="2021-03" db="EMBL/GenBank/DDBJ databases">
        <authorList>
            <person name="So Y."/>
        </authorList>
    </citation>
    <scope>NUCLEOTIDE SEQUENCE</scope>
    <source>
        <strain evidence="4">SG15</strain>
    </source>
</reference>
<dbReference type="SUPFAM" id="SSF51735">
    <property type="entry name" value="NAD(P)-binding Rossmann-fold domains"/>
    <property type="match status" value="1"/>
</dbReference>
<dbReference type="GO" id="GO:0016491">
    <property type="term" value="F:oxidoreductase activity"/>
    <property type="evidence" value="ECO:0007669"/>
    <property type="project" value="UniProtKB-KW"/>
</dbReference>
<dbReference type="PANTHER" id="PTHR43333:SF1">
    <property type="entry name" value="D-ISOMER SPECIFIC 2-HYDROXYACID DEHYDROGENASE NAD-BINDING DOMAIN-CONTAINING PROTEIN"/>
    <property type="match status" value="1"/>
</dbReference>